<name>A0A7R9QJG5_9ACAR</name>
<keyword evidence="5" id="KW-1185">Reference proteome</keyword>
<evidence type="ECO:0000313" key="5">
    <source>
        <dbReference type="Proteomes" id="UP000728032"/>
    </source>
</evidence>
<organism evidence="4">
    <name type="scientific">Oppiella nova</name>
    <dbReference type="NCBI Taxonomy" id="334625"/>
    <lineage>
        <taxon>Eukaryota</taxon>
        <taxon>Metazoa</taxon>
        <taxon>Ecdysozoa</taxon>
        <taxon>Arthropoda</taxon>
        <taxon>Chelicerata</taxon>
        <taxon>Arachnida</taxon>
        <taxon>Acari</taxon>
        <taxon>Acariformes</taxon>
        <taxon>Sarcoptiformes</taxon>
        <taxon>Oribatida</taxon>
        <taxon>Brachypylina</taxon>
        <taxon>Oppioidea</taxon>
        <taxon>Oppiidae</taxon>
        <taxon>Oppiella</taxon>
    </lineage>
</organism>
<dbReference type="InterPro" id="IPR006598">
    <property type="entry name" value="CAP10"/>
</dbReference>
<protein>
    <recommendedName>
        <fullName evidence="3">Glycosyl transferase CAP10 domain-containing protein</fullName>
    </recommendedName>
</protein>
<dbReference type="PANTHER" id="PTHR12203:SF122">
    <property type="entry name" value="GLYCOSYL TRANSFERASE CAP10 DOMAIN-CONTAINING PROTEIN"/>
    <property type="match status" value="1"/>
</dbReference>
<evidence type="ECO:0000313" key="4">
    <source>
        <dbReference type="EMBL" id="CAD7646484.1"/>
    </source>
</evidence>
<evidence type="ECO:0000256" key="1">
    <source>
        <dbReference type="ARBA" id="ARBA00004319"/>
    </source>
</evidence>
<evidence type="ECO:0000256" key="2">
    <source>
        <dbReference type="ARBA" id="ARBA00045690"/>
    </source>
</evidence>
<accession>A0A7R9QJG5</accession>
<dbReference type="OrthoDB" id="541052at2759"/>
<proteinExistence type="predicted"/>
<dbReference type="GO" id="GO:0005788">
    <property type="term" value="C:endoplasmic reticulum lumen"/>
    <property type="evidence" value="ECO:0007669"/>
    <property type="project" value="UniProtKB-SubCell"/>
</dbReference>
<sequence>WKEWVTKVVITSPDDGCRVWHQILNETHFEPNVTIVRYKLLSDVCLGGLEIALYGDPNRKQVLARKVVTEDVWSERCVCRRHDWSYQMKCQQMAQQFTQIDSDLRFSPLDPRLSVSPIHWLSCVHTFNTSDGIDFDRVLAEMQTRFAPHKRSYSFCHYQIIDNEAYKQCFGEYVGFSQFMDEILRSLLSKTSLPDLEFVSNLGDWPLSDKRTEPPLPVFSWCGSNEFNDIVIPTYVNCLSSEVYVQNRPFGRQSMAFDHKKEMLFWRGRDSNEYRLKLVELSRNHTNLINASLTNFFFFRDQMEALGPKSPYIPFFEFFRYKYQMNIDGTVAAYRLPYLLAGNSLVFKQDSSYYEFFYNLLEPYVHYIPVHKELNDLIQSIDQVMQNPHKSHQIIANSRQLVLNNLLPEHIYCYHFNLFRKYSKLLTTRVQLRPQMMRVFNETDVCKCAPNLRHEHEFNAFCIVSQPKGRITVDILSVFGRQSMAFDHKKEMLFWRGRDSNEYRLKLVELSRKHTNLINASLTNFFFFRDQMEALGPKSPYIPFFEFFRYKYQMNIDGTVAAYRLPYLLAGNSLVFKQDSSYYEFFYNLLEPYVHYIPVHKELNDLMQSIDQVMQNPHKSHQIIANSRQLVLNNLLPEHIYCYHFNLFRKYSKLLTTRVQLRPQMMRVFNETDVCKCAPNLRHEHEL</sequence>
<dbReference type="PANTHER" id="PTHR12203">
    <property type="entry name" value="KDEL LYS-ASP-GLU-LEU CONTAINING - RELATED"/>
    <property type="match status" value="1"/>
</dbReference>
<dbReference type="AlphaFoldDB" id="A0A7R9QJG5"/>
<dbReference type="EMBL" id="CAJPVJ010002392">
    <property type="protein sequence ID" value="CAG2166227.1"/>
    <property type="molecule type" value="Genomic_DNA"/>
</dbReference>
<dbReference type="Pfam" id="PF05686">
    <property type="entry name" value="Glyco_transf_90"/>
    <property type="match status" value="2"/>
</dbReference>
<feature type="domain" description="Glycosyl transferase CAP10" evidence="3">
    <location>
        <begin position="192"/>
        <end position="429"/>
    </location>
</feature>
<dbReference type="EMBL" id="OC917217">
    <property type="protein sequence ID" value="CAD7646484.1"/>
    <property type="molecule type" value="Genomic_DNA"/>
</dbReference>
<dbReference type="SMART" id="SM00672">
    <property type="entry name" value="CAP10"/>
    <property type="match status" value="2"/>
</dbReference>
<dbReference type="GO" id="GO:0046527">
    <property type="term" value="F:glucosyltransferase activity"/>
    <property type="evidence" value="ECO:0007669"/>
    <property type="project" value="TreeGrafter"/>
</dbReference>
<reference evidence="4" key="1">
    <citation type="submission" date="2020-11" db="EMBL/GenBank/DDBJ databases">
        <authorList>
            <person name="Tran Van P."/>
        </authorList>
    </citation>
    <scope>NUCLEOTIDE SEQUENCE</scope>
</reference>
<gene>
    <name evidence="4" type="ORF">ONB1V03_LOCUS5754</name>
</gene>
<feature type="non-terminal residue" evidence="4">
    <location>
        <position position="687"/>
    </location>
</feature>
<feature type="domain" description="Glycosyl transferase CAP10" evidence="3">
    <location>
        <begin position="451"/>
        <end position="658"/>
    </location>
</feature>
<dbReference type="Proteomes" id="UP000728032">
    <property type="component" value="Unassembled WGS sequence"/>
</dbReference>
<dbReference type="InterPro" id="IPR051091">
    <property type="entry name" value="O-Glucosyltr/Glycosyltrsf_90"/>
</dbReference>
<comment type="subcellular location">
    <subcellularLocation>
        <location evidence="1">Endoplasmic reticulum lumen</location>
    </subcellularLocation>
</comment>
<evidence type="ECO:0000259" key="3">
    <source>
        <dbReference type="SMART" id="SM00672"/>
    </source>
</evidence>
<comment type="function">
    <text evidence="2">Protein O-glucosyltransferase. Catalyzes the reaction that attaches glucose through an O-glycosidic linkage to a conserved serine residue found in the consensus sequence C-X-S-X-[PA]-C in epidermal growth factor-like repeats. Regulates Notch signaling by glucosylating Notch in the ER, glucosylation is required for the correct folding and cleavage of Notch.</text>
</comment>